<keyword evidence="1" id="KW-0175">Coiled coil</keyword>
<proteinExistence type="predicted"/>
<evidence type="ECO:0000256" key="1">
    <source>
        <dbReference type="SAM" id="Coils"/>
    </source>
</evidence>
<dbReference type="EMBL" id="BK015983">
    <property type="protein sequence ID" value="DAF88304.1"/>
    <property type="molecule type" value="Genomic_DNA"/>
</dbReference>
<feature type="coiled-coil region" evidence="1">
    <location>
        <begin position="122"/>
        <end position="149"/>
    </location>
</feature>
<name>A0A8S5U1G5_9CAUD</name>
<reference evidence="2" key="1">
    <citation type="journal article" date="2021" name="Proc. Natl. Acad. Sci. U.S.A.">
        <title>A Catalog of Tens of Thousands of Viruses from Human Metagenomes Reveals Hidden Associations with Chronic Diseases.</title>
        <authorList>
            <person name="Tisza M.J."/>
            <person name="Buck C.B."/>
        </authorList>
    </citation>
    <scope>NUCLEOTIDE SEQUENCE</scope>
    <source>
        <strain evidence="2">Ctt8434</strain>
    </source>
</reference>
<protein>
    <submittedName>
        <fullName evidence="2">Uncharacterized protein</fullName>
    </submittedName>
</protein>
<accession>A0A8S5U1G5</accession>
<organism evidence="2">
    <name type="scientific">Siphoviridae sp. ctt8434</name>
    <dbReference type="NCBI Taxonomy" id="2825703"/>
    <lineage>
        <taxon>Viruses</taxon>
        <taxon>Duplodnaviria</taxon>
        <taxon>Heunggongvirae</taxon>
        <taxon>Uroviricota</taxon>
        <taxon>Caudoviricetes</taxon>
    </lineage>
</organism>
<sequence length="149" mass="17295">MYNQYNPYMNRFYGQQQANLSQPMEMPIQQQNTPQMALNRQNILYGKQVDSLEVVKAIDIPLDGSVSYFPLANGSAIVTKQLQQDGTSKITIYEPKTQKEDTKFATIEDIDKRLEKLDFSEIDDLKEDLNDLKKELKELKNKLKTKKED</sequence>
<evidence type="ECO:0000313" key="2">
    <source>
        <dbReference type="EMBL" id="DAF88304.1"/>
    </source>
</evidence>